<comment type="caution">
    <text evidence="2">The sequence shown here is derived from an EMBL/GenBank/DDBJ whole genome shotgun (WGS) entry which is preliminary data.</text>
</comment>
<gene>
    <name evidence="2" type="ORF">PHMEG_0005380</name>
</gene>
<keyword evidence="3" id="KW-1185">Reference proteome</keyword>
<dbReference type="AlphaFoldDB" id="A0A225WRM1"/>
<protein>
    <submittedName>
        <fullName evidence="2">Eukaryotic/viral aspartic protease</fullName>
    </submittedName>
</protein>
<feature type="region of interest" description="Disordered" evidence="1">
    <location>
        <begin position="81"/>
        <end position="102"/>
    </location>
</feature>
<dbReference type="Proteomes" id="UP000198211">
    <property type="component" value="Unassembled WGS sequence"/>
</dbReference>
<evidence type="ECO:0000313" key="2">
    <source>
        <dbReference type="EMBL" id="OWZ20231.1"/>
    </source>
</evidence>
<keyword evidence="2" id="KW-0645">Protease</keyword>
<feature type="compositionally biased region" description="Basic and acidic residues" evidence="1">
    <location>
        <begin position="321"/>
        <end position="343"/>
    </location>
</feature>
<evidence type="ECO:0000256" key="1">
    <source>
        <dbReference type="SAM" id="MobiDB-lite"/>
    </source>
</evidence>
<proteinExistence type="predicted"/>
<keyword evidence="2" id="KW-0378">Hydrolase</keyword>
<name>A0A225WRM1_9STRA</name>
<dbReference type="GO" id="GO:0008233">
    <property type="term" value="F:peptidase activity"/>
    <property type="evidence" value="ECO:0007669"/>
    <property type="project" value="UniProtKB-KW"/>
</dbReference>
<organism evidence="2 3">
    <name type="scientific">Phytophthora megakarya</name>
    <dbReference type="NCBI Taxonomy" id="4795"/>
    <lineage>
        <taxon>Eukaryota</taxon>
        <taxon>Sar</taxon>
        <taxon>Stramenopiles</taxon>
        <taxon>Oomycota</taxon>
        <taxon>Peronosporomycetes</taxon>
        <taxon>Peronosporales</taxon>
        <taxon>Peronosporaceae</taxon>
        <taxon>Phytophthora</taxon>
    </lineage>
</organism>
<evidence type="ECO:0000313" key="3">
    <source>
        <dbReference type="Proteomes" id="UP000198211"/>
    </source>
</evidence>
<reference evidence="3" key="1">
    <citation type="submission" date="2017-03" db="EMBL/GenBank/DDBJ databases">
        <title>Phytopthora megakarya and P. palmivora, two closely related causual agents of cacao black pod achieved similar genome size and gene model numbers by different mechanisms.</title>
        <authorList>
            <person name="Ali S."/>
            <person name="Shao J."/>
            <person name="Larry D.J."/>
            <person name="Kronmiller B."/>
            <person name="Shen D."/>
            <person name="Strem M.D."/>
            <person name="Melnick R.L."/>
            <person name="Guiltinan M.J."/>
            <person name="Tyler B.M."/>
            <person name="Meinhardt L.W."/>
            <person name="Bailey B.A."/>
        </authorList>
    </citation>
    <scope>NUCLEOTIDE SEQUENCE [LARGE SCALE GENOMIC DNA]</scope>
    <source>
        <strain evidence="3">zdho120</strain>
    </source>
</reference>
<dbReference type="EMBL" id="NBNE01000347">
    <property type="protein sequence ID" value="OWZ20231.1"/>
    <property type="molecule type" value="Genomic_DNA"/>
</dbReference>
<dbReference type="GO" id="GO:0006508">
    <property type="term" value="P:proteolysis"/>
    <property type="evidence" value="ECO:0007669"/>
    <property type="project" value="UniProtKB-KW"/>
</dbReference>
<sequence>MWILLFAPKPARQAVWSEVVRELSYPVNSTSTEQVTADTVSLLTAIELQKWKKKLKAVFGSQGIGVGRQLVARAVGEKVNPTNVPLPQTRKKMTKNGFASGEQSSYYQNSHMSLRDQLINNDDCSWDNEDDLFDLSTELAQQIRELTEMEVLDSITRIELLQHRPYAQITPFLVVARICLLDEKNPISTKRVVRCVQLSLRDGAVHWHRALSRKTKQTWSLSSDKFSCYYYSQFSQLASTQYYRTKRMEKEHIRDCLDRLNGYARNANIRFANGGPCETFPGDLRHKDRERQLTMQLRDIYTFEDVVSDIIKVEKRVSSRESSKYSSRKDESRNAYGRSDNRNRTPGRSCSEPRSTRVALADAILSNLISELQEEIPVCADETIGYEQNQSDVDHCLEEVQIEGPMLQKVKELSLLRTTMNVELQLMELLLDVISVHNKVEHFQVDLIKAVIDLTLDKIYGSVIVEADRVSRKISMDHVLPGVVSIIQPLLLPAMQILPAGPCEAFNELAKILRIIVNKSDISPELKKLPPPQSVERVIDADCIYAFISKCNYPDEGYEYCMNTTGLETERGISLGGFKNGSEDHSGR</sequence>
<accession>A0A225WRM1</accession>
<feature type="region of interest" description="Disordered" evidence="1">
    <location>
        <begin position="321"/>
        <end position="354"/>
    </location>
</feature>